<keyword evidence="11 14" id="KW-0408">Iron</keyword>
<keyword evidence="8" id="KW-0256">Endoplasmic reticulum</keyword>
<evidence type="ECO:0000256" key="8">
    <source>
        <dbReference type="ARBA" id="ARBA00022824"/>
    </source>
</evidence>
<dbReference type="FunFam" id="1.10.630.10:FF:000182">
    <property type="entry name" value="Cytochrome P450 3A4"/>
    <property type="match status" value="1"/>
</dbReference>
<dbReference type="PROSITE" id="PS00086">
    <property type="entry name" value="CYTOCHROME_P450"/>
    <property type="match status" value="1"/>
</dbReference>
<keyword evidence="16" id="KW-0812">Transmembrane</keyword>
<gene>
    <name evidence="17" type="primary">Dwil\GK21100</name>
    <name evidence="17" type="ORF">Dwil_GK21100</name>
</gene>
<dbReference type="InParanoid" id="B4N7A3"/>
<evidence type="ECO:0000313" key="18">
    <source>
        <dbReference type="Proteomes" id="UP000007798"/>
    </source>
</evidence>
<keyword evidence="7 14" id="KW-0479">Metal-binding</keyword>
<dbReference type="Pfam" id="PF00067">
    <property type="entry name" value="p450"/>
    <property type="match status" value="1"/>
</dbReference>
<comment type="cofactor">
    <cofactor evidence="1 14">
        <name>heme</name>
        <dbReference type="ChEBI" id="CHEBI:30413"/>
    </cofactor>
</comment>
<dbReference type="HOGENOM" id="CLU_001570_5_2_1"/>
<evidence type="ECO:0000256" key="14">
    <source>
        <dbReference type="PIRSR" id="PIRSR602403-1"/>
    </source>
</evidence>
<dbReference type="EMBL" id="CH964182">
    <property type="protein sequence ID" value="EDW80244.1"/>
    <property type="molecule type" value="Genomic_DNA"/>
</dbReference>
<feature type="binding site" description="axial binding residue" evidence="14">
    <location>
        <position position="446"/>
    </location>
    <ligand>
        <name>heme</name>
        <dbReference type="ChEBI" id="CHEBI:30413"/>
    </ligand>
    <ligandPart>
        <name>Fe</name>
        <dbReference type="ChEBI" id="CHEBI:18248"/>
    </ligandPart>
</feature>
<dbReference type="PRINTS" id="PR00465">
    <property type="entry name" value="EP450IV"/>
</dbReference>
<organism evidence="17 18">
    <name type="scientific">Drosophila willistoni</name>
    <name type="common">Fruit fly</name>
    <dbReference type="NCBI Taxonomy" id="7260"/>
    <lineage>
        <taxon>Eukaryota</taxon>
        <taxon>Metazoa</taxon>
        <taxon>Ecdysozoa</taxon>
        <taxon>Arthropoda</taxon>
        <taxon>Hexapoda</taxon>
        <taxon>Insecta</taxon>
        <taxon>Pterygota</taxon>
        <taxon>Neoptera</taxon>
        <taxon>Endopterygota</taxon>
        <taxon>Diptera</taxon>
        <taxon>Brachycera</taxon>
        <taxon>Muscomorpha</taxon>
        <taxon>Ephydroidea</taxon>
        <taxon>Drosophilidae</taxon>
        <taxon>Drosophila</taxon>
        <taxon>Sophophora</taxon>
    </lineage>
</organism>
<keyword evidence="13 16" id="KW-0472">Membrane</keyword>
<evidence type="ECO:0000256" key="1">
    <source>
        <dbReference type="ARBA" id="ARBA00001971"/>
    </source>
</evidence>
<dbReference type="PANTHER" id="PTHR24292">
    <property type="entry name" value="CYTOCHROME P450"/>
    <property type="match status" value="1"/>
</dbReference>
<protein>
    <submittedName>
        <fullName evidence="17">Uncharacterized protein</fullName>
        <ecNumber evidence="17">1.14.-.-</ecNumber>
    </submittedName>
</protein>
<evidence type="ECO:0000256" key="13">
    <source>
        <dbReference type="ARBA" id="ARBA00023136"/>
    </source>
</evidence>
<evidence type="ECO:0000256" key="16">
    <source>
        <dbReference type="SAM" id="Phobius"/>
    </source>
</evidence>
<keyword evidence="6 14" id="KW-0349">Heme</keyword>
<dbReference type="InterPro" id="IPR002403">
    <property type="entry name" value="Cyt_P450_E_grp-IV"/>
</dbReference>
<comment type="function">
    <text evidence="2">May be involved in the metabolism of insect hormones and in the breakdown of synthetic insecticides.</text>
</comment>
<evidence type="ECO:0000256" key="12">
    <source>
        <dbReference type="ARBA" id="ARBA00023033"/>
    </source>
</evidence>
<dbReference type="OMA" id="MGEWISK"/>
<dbReference type="SUPFAM" id="SSF48264">
    <property type="entry name" value="Cytochrome P450"/>
    <property type="match status" value="1"/>
</dbReference>
<dbReference type="InterPro" id="IPR050476">
    <property type="entry name" value="Insect_CytP450_Detox"/>
</dbReference>
<accession>B4N7A3</accession>
<reference evidence="17 18" key="1">
    <citation type="journal article" date="2007" name="Nature">
        <title>Evolution of genes and genomes on the Drosophila phylogeny.</title>
        <authorList>
            <consortium name="Drosophila 12 Genomes Consortium"/>
            <person name="Clark A.G."/>
            <person name="Eisen M.B."/>
            <person name="Smith D.R."/>
            <person name="Bergman C.M."/>
            <person name="Oliver B."/>
            <person name="Markow T.A."/>
            <person name="Kaufman T.C."/>
            <person name="Kellis M."/>
            <person name="Gelbart W."/>
            <person name="Iyer V.N."/>
            <person name="Pollard D.A."/>
            <person name="Sackton T.B."/>
            <person name="Larracuente A.M."/>
            <person name="Singh N.D."/>
            <person name="Abad J.P."/>
            <person name="Abt D.N."/>
            <person name="Adryan B."/>
            <person name="Aguade M."/>
            <person name="Akashi H."/>
            <person name="Anderson W.W."/>
            <person name="Aquadro C.F."/>
            <person name="Ardell D.H."/>
            <person name="Arguello R."/>
            <person name="Artieri C.G."/>
            <person name="Barbash D.A."/>
            <person name="Barker D."/>
            <person name="Barsanti P."/>
            <person name="Batterham P."/>
            <person name="Batzoglou S."/>
            <person name="Begun D."/>
            <person name="Bhutkar A."/>
            <person name="Blanco E."/>
            <person name="Bosak S.A."/>
            <person name="Bradley R.K."/>
            <person name="Brand A.D."/>
            <person name="Brent M.R."/>
            <person name="Brooks A.N."/>
            <person name="Brown R.H."/>
            <person name="Butlin R.K."/>
            <person name="Caggese C."/>
            <person name="Calvi B.R."/>
            <person name="Bernardo de Carvalho A."/>
            <person name="Caspi A."/>
            <person name="Castrezana S."/>
            <person name="Celniker S.E."/>
            <person name="Chang J.L."/>
            <person name="Chapple C."/>
            <person name="Chatterji S."/>
            <person name="Chinwalla A."/>
            <person name="Civetta A."/>
            <person name="Clifton S.W."/>
            <person name="Comeron J.M."/>
            <person name="Costello J.C."/>
            <person name="Coyne J.A."/>
            <person name="Daub J."/>
            <person name="David R.G."/>
            <person name="Delcher A.L."/>
            <person name="Delehaunty K."/>
            <person name="Do C.B."/>
            <person name="Ebling H."/>
            <person name="Edwards K."/>
            <person name="Eickbush T."/>
            <person name="Evans J.D."/>
            <person name="Filipski A."/>
            <person name="Findeiss S."/>
            <person name="Freyhult E."/>
            <person name="Fulton L."/>
            <person name="Fulton R."/>
            <person name="Garcia A.C."/>
            <person name="Gardiner A."/>
            <person name="Garfield D.A."/>
            <person name="Garvin B.E."/>
            <person name="Gibson G."/>
            <person name="Gilbert D."/>
            <person name="Gnerre S."/>
            <person name="Godfrey J."/>
            <person name="Good R."/>
            <person name="Gotea V."/>
            <person name="Gravely B."/>
            <person name="Greenberg A.J."/>
            <person name="Griffiths-Jones S."/>
            <person name="Gross S."/>
            <person name="Guigo R."/>
            <person name="Gustafson E.A."/>
            <person name="Haerty W."/>
            <person name="Hahn M.W."/>
            <person name="Halligan D.L."/>
            <person name="Halpern A.L."/>
            <person name="Halter G.M."/>
            <person name="Han M.V."/>
            <person name="Heger A."/>
            <person name="Hillier L."/>
            <person name="Hinrichs A.S."/>
            <person name="Holmes I."/>
            <person name="Hoskins R.A."/>
            <person name="Hubisz M.J."/>
            <person name="Hultmark D."/>
            <person name="Huntley M.A."/>
            <person name="Jaffe D.B."/>
            <person name="Jagadeeshan S."/>
            <person name="Jeck W.R."/>
            <person name="Johnson J."/>
            <person name="Jones C.D."/>
            <person name="Jordan W.C."/>
            <person name="Karpen G.H."/>
            <person name="Kataoka E."/>
            <person name="Keightley P.D."/>
            <person name="Kheradpour P."/>
            <person name="Kirkness E.F."/>
            <person name="Koerich L.B."/>
            <person name="Kristiansen K."/>
            <person name="Kudrna D."/>
            <person name="Kulathinal R.J."/>
            <person name="Kumar S."/>
            <person name="Kwok R."/>
            <person name="Lander E."/>
            <person name="Langley C.H."/>
            <person name="Lapoint R."/>
            <person name="Lazzaro B.P."/>
            <person name="Lee S.J."/>
            <person name="Levesque L."/>
            <person name="Li R."/>
            <person name="Lin C.F."/>
            <person name="Lin M.F."/>
            <person name="Lindblad-Toh K."/>
            <person name="Llopart A."/>
            <person name="Long M."/>
            <person name="Low L."/>
            <person name="Lozovsky E."/>
            <person name="Lu J."/>
            <person name="Luo M."/>
            <person name="Machado C.A."/>
            <person name="Makalowski W."/>
            <person name="Marzo M."/>
            <person name="Matsuda M."/>
            <person name="Matzkin L."/>
            <person name="McAllister B."/>
            <person name="McBride C.S."/>
            <person name="McKernan B."/>
            <person name="McKernan K."/>
            <person name="Mendez-Lago M."/>
            <person name="Minx P."/>
            <person name="Mollenhauer M.U."/>
            <person name="Montooth K."/>
            <person name="Mount S.M."/>
            <person name="Mu X."/>
            <person name="Myers E."/>
            <person name="Negre B."/>
            <person name="Newfeld S."/>
            <person name="Nielsen R."/>
            <person name="Noor M.A."/>
            <person name="O'Grady P."/>
            <person name="Pachter L."/>
            <person name="Papaceit M."/>
            <person name="Parisi M.J."/>
            <person name="Parisi M."/>
            <person name="Parts L."/>
            <person name="Pedersen J.S."/>
            <person name="Pesole G."/>
            <person name="Phillippy A.M."/>
            <person name="Ponting C.P."/>
            <person name="Pop M."/>
            <person name="Porcelli D."/>
            <person name="Powell J.R."/>
            <person name="Prohaska S."/>
            <person name="Pruitt K."/>
            <person name="Puig M."/>
            <person name="Quesneville H."/>
            <person name="Ram K.R."/>
            <person name="Rand D."/>
            <person name="Rasmussen M.D."/>
            <person name="Reed L.K."/>
            <person name="Reenan R."/>
            <person name="Reily A."/>
            <person name="Remington K.A."/>
            <person name="Rieger T.T."/>
            <person name="Ritchie M.G."/>
            <person name="Robin C."/>
            <person name="Rogers Y.H."/>
            <person name="Rohde C."/>
            <person name="Rozas J."/>
            <person name="Rubenfield M.J."/>
            <person name="Ruiz A."/>
            <person name="Russo S."/>
            <person name="Salzberg S.L."/>
            <person name="Sanchez-Gracia A."/>
            <person name="Saranga D.J."/>
            <person name="Sato H."/>
            <person name="Schaeffer S.W."/>
            <person name="Schatz M.C."/>
            <person name="Schlenke T."/>
            <person name="Schwartz R."/>
            <person name="Segarra C."/>
            <person name="Singh R.S."/>
            <person name="Sirot L."/>
            <person name="Sirota M."/>
            <person name="Sisneros N.B."/>
            <person name="Smith C.D."/>
            <person name="Smith T.F."/>
            <person name="Spieth J."/>
            <person name="Stage D.E."/>
            <person name="Stark A."/>
            <person name="Stephan W."/>
            <person name="Strausberg R.L."/>
            <person name="Strempel S."/>
            <person name="Sturgill D."/>
            <person name="Sutton G."/>
            <person name="Sutton G.G."/>
            <person name="Tao W."/>
            <person name="Teichmann S."/>
            <person name="Tobari Y.N."/>
            <person name="Tomimura Y."/>
            <person name="Tsolas J.M."/>
            <person name="Valente V.L."/>
            <person name="Venter E."/>
            <person name="Venter J.C."/>
            <person name="Vicario S."/>
            <person name="Vieira F.G."/>
            <person name="Vilella A.J."/>
            <person name="Villasante A."/>
            <person name="Walenz B."/>
            <person name="Wang J."/>
            <person name="Wasserman M."/>
            <person name="Watts T."/>
            <person name="Wilson D."/>
            <person name="Wilson R.K."/>
            <person name="Wing R.A."/>
            <person name="Wolfner M.F."/>
            <person name="Wong A."/>
            <person name="Wong G.K."/>
            <person name="Wu C.I."/>
            <person name="Wu G."/>
            <person name="Yamamoto D."/>
            <person name="Yang H.P."/>
            <person name="Yang S.P."/>
            <person name="Yorke J.A."/>
            <person name="Yoshida K."/>
            <person name="Zdobnov E."/>
            <person name="Zhang P."/>
            <person name="Zhang Y."/>
            <person name="Zimin A.V."/>
            <person name="Baldwin J."/>
            <person name="Abdouelleil A."/>
            <person name="Abdulkadir J."/>
            <person name="Abebe A."/>
            <person name="Abera B."/>
            <person name="Abreu J."/>
            <person name="Acer S.C."/>
            <person name="Aftuck L."/>
            <person name="Alexander A."/>
            <person name="An P."/>
            <person name="Anderson E."/>
            <person name="Anderson S."/>
            <person name="Arachi H."/>
            <person name="Azer M."/>
            <person name="Bachantsang P."/>
            <person name="Barry A."/>
            <person name="Bayul T."/>
            <person name="Berlin A."/>
            <person name="Bessette D."/>
            <person name="Bloom T."/>
            <person name="Blye J."/>
            <person name="Boguslavskiy L."/>
            <person name="Bonnet C."/>
            <person name="Boukhgalter B."/>
            <person name="Bourzgui I."/>
            <person name="Brown A."/>
            <person name="Cahill P."/>
            <person name="Channer S."/>
            <person name="Cheshatsang Y."/>
            <person name="Chuda L."/>
            <person name="Citroen M."/>
            <person name="Collymore A."/>
            <person name="Cooke P."/>
            <person name="Costello M."/>
            <person name="D'Aco K."/>
            <person name="Daza R."/>
            <person name="De Haan G."/>
            <person name="DeGray S."/>
            <person name="DeMaso C."/>
            <person name="Dhargay N."/>
            <person name="Dooley K."/>
            <person name="Dooley E."/>
            <person name="Doricent M."/>
            <person name="Dorje P."/>
            <person name="Dorjee K."/>
            <person name="Dupes A."/>
            <person name="Elong R."/>
            <person name="Falk J."/>
            <person name="Farina A."/>
            <person name="Faro S."/>
            <person name="Ferguson D."/>
            <person name="Fisher S."/>
            <person name="Foley C.D."/>
            <person name="Franke A."/>
            <person name="Friedrich D."/>
            <person name="Gadbois L."/>
            <person name="Gearin G."/>
            <person name="Gearin C.R."/>
            <person name="Giannoukos G."/>
            <person name="Goode T."/>
            <person name="Graham J."/>
            <person name="Grandbois E."/>
            <person name="Grewal S."/>
            <person name="Gyaltsen K."/>
            <person name="Hafez N."/>
            <person name="Hagos B."/>
            <person name="Hall J."/>
            <person name="Henson C."/>
            <person name="Hollinger A."/>
            <person name="Honan T."/>
            <person name="Huard M.D."/>
            <person name="Hughes L."/>
            <person name="Hurhula B."/>
            <person name="Husby M.E."/>
            <person name="Kamat A."/>
            <person name="Kanga B."/>
            <person name="Kashin S."/>
            <person name="Khazanovich D."/>
            <person name="Kisner P."/>
            <person name="Lance K."/>
            <person name="Lara M."/>
            <person name="Lee W."/>
            <person name="Lennon N."/>
            <person name="Letendre F."/>
            <person name="LeVine R."/>
            <person name="Lipovsky A."/>
            <person name="Liu X."/>
            <person name="Liu J."/>
            <person name="Liu S."/>
            <person name="Lokyitsang T."/>
            <person name="Lokyitsang Y."/>
            <person name="Lubonja R."/>
            <person name="Lui A."/>
            <person name="MacDonald P."/>
            <person name="Magnisalis V."/>
            <person name="Maru K."/>
            <person name="Matthews C."/>
            <person name="McCusker W."/>
            <person name="McDonough S."/>
            <person name="Mehta T."/>
            <person name="Meldrim J."/>
            <person name="Meneus L."/>
            <person name="Mihai O."/>
            <person name="Mihalev A."/>
            <person name="Mihova T."/>
            <person name="Mittelman R."/>
            <person name="Mlenga V."/>
            <person name="Montmayeur A."/>
            <person name="Mulrain L."/>
            <person name="Navidi A."/>
            <person name="Naylor J."/>
            <person name="Negash T."/>
            <person name="Nguyen T."/>
            <person name="Nguyen N."/>
            <person name="Nicol R."/>
            <person name="Norbu C."/>
            <person name="Norbu N."/>
            <person name="Novod N."/>
            <person name="O'Neill B."/>
            <person name="Osman S."/>
            <person name="Markiewicz E."/>
            <person name="Oyono O.L."/>
            <person name="Patti C."/>
            <person name="Phunkhang P."/>
            <person name="Pierre F."/>
            <person name="Priest M."/>
            <person name="Raghuraman S."/>
            <person name="Rege F."/>
            <person name="Reyes R."/>
            <person name="Rise C."/>
            <person name="Rogov P."/>
            <person name="Ross K."/>
            <person name="Ryan E."/>
            <person name="Settipalli S."/>
            <person name="Shea T."/>
            <person name="Sherpa N."/>
            <person name="Shi L."/>
            <person name="Shih D."/>
            <person name="Sparrow T."/>
            <person name="Spaulding J."/>
            <person name="Stalker J."/>
            <person name="Stange-Thomann N."/>
            <person name="Stavropoulos S."/>
            <person name="Stone C."/>
            <person name="Strader C."/>
            <person name="Tesfaye S."/>
            <person name="Thomson T."/>
            <person name="Thoulutsang Y."/>
            <person name="Thoulutsang D."/>
            <person name="Topham K."/>
            <person name="Topping I."/>
            <person name="Tsamla T."/>
            <person name="Vassiliev H."/>
            <person name="Vo A."/>
            <person name="Wangchuk T."/>
            <person name="Wangdi T."/>
            <person name="Weiand M."/>
            <person name="Wilkinson J."/>
            <person name="Wilson A."/>
            <person name="Yadav S."/>
            <person name="Young G."/>
            <person name="Yu Q."/>
            <person name="Zembek L."/>
            <person name="Zhong D."/>
            <person name="Zimmer A."/>
            <person name="Zwirko Z."/>
            <person name="Jaffe D.B."/>
            <person name="Alvarez P."/>
            <person name="Brockman W."/>
            <person name="Butler J."/>
            <person name="Chin C."/>
            <person name="Gnerre S."/>
            <person name="Grabherr M."/>
            <person name="Kleber M."/>
            <person name="Mauceli E."/>
            <person name="MacCallum I."/>
        </authorList>
    </citation>
    <scope>NUCLEOTIDE SEQUENCE [LARGE SCALE GENOMIC DNA]</scope>
    <source>
        <strain evidence="18">Tucson 14030-0811.24</strain>
    </source>
</reference>
<dbReference type="AlphaFoldDB" id="B4N7A3"/>
<evidence type="ECO:0000256" key="9">
    <source>
        <dbReference type="ARBA" id="ARBA00022848"/>
    </source>
</evidence>
<evidence type="ECO:0000256" key="3">
    <source>
        <dbReference type="ARBA" id="ARBA00004174"/>
    </source>
</evidence>
<dbReference type="KEGG" id="dwi:6646578"/>
<keyword evidence="10 15" id="KW-0560">Oxidoreductase</keyword>
<feature type="transmembrane region" description="Helical" evidence="16">
    <location>
        <begin position="224"/>
        <end position="242"/>
    </location>
</feature>
<evidence type="ECO:0000313" key="17">
    <source>
        <dbReference type="EMBL" id="EDW80244.1"/>
    </source>
</evidence>
<dbReference type="EC" id="1.14.-.-" evidence="17"/>
<dbReference type="PRINTS" id="PR00385">
    <property type="entry name" value="P450"/>
</dbReference>
<evidence type="ECO:0000256" key="10">
    <source>
        <dbReference type="ARBA" id="ARBA00023002"/>
    </source>
</evidence>
<dbReference type="GO" id="GO:0016705">
    <property type="term" value="F:oxidoreductase activity, acting on paired donors, with incorporation or reduction of molecular oxygen"/>
    <property type="evidence" value="ECO:0007669"/>
    <property type="project" value="InterPro"/>
</dbReference>
<dbReference type="GO" id="GO:0005789">
    <property type="term" value="C:endoplasmic reticulum membrane"/>
    <property type="evidence" value="ECO:0007669"/>
    <property type="project" value="UniProtKB-SubCell"/>
</dbReference>
<dbReference type="PANTHER" id="PTHR24292:SF84">
    <property type="entry name" value="CYTOCHROME P450 28A5-RELATED"/>
    <property type="match status" value="1"/>
</dbReference>
<dbReference type="PhylomeDB" id="B4N7A3"/>
<keyword evidence="9" id="KW-0492">Microsome</keyword>
<dbReference type="eggNOG" id="KOG0158">
    <property type="taxonomic scope" value="Eukaryota"/>
</dbReference>
<name>B4N7A3_DROWI</name>
<evidence type="ECO:0000256" key="15">
    <source>
        <dbReference type="RuleBase" id="RU000461"/>
    </source>
</evidence>
<evidence type="ECO:0000256" key="4">
    <source>
        <dbReference type="ARBA" id="ARBA00004406"/>
    </source>
</evidence>
<dbReference type="InterPro" id="IPR017972">
    <property type="entry name" value="Cyt_P450_CS"/>
</dbReference>
<comment type="similarity">
    <text evidence="5 15">Belongs to the cytochrome P450 family.</text>
</comment>
<comment type="subcellular location">
    <subcellularLocation>
        <location evidence="4">Endoplasmic reticulum membrane</location>
        <topology evidence="4">Peripheral membrane protein</topology>
    </subcellularLocation>
    <subcellularLocation>
        <location evidence="3">Microsome membrane</location>
        <topology evidence="3">Peripheral membrane protein</topology>
    </subcellularLocation>
</comment>
<dbReference type="Gene3D" id="1.10.630.10">
    <property type="entry name" value="Cytochrome P450"/>
    <property type="match status" value="1"/>
</dbReference>
<dbReference type="GO" id="GO:0020037">
    <property type="term" value="F:heme binding"/>
    <property type="evidence" value="ECO:0007669"/>
    <property type="project" value="InterPro"/>
</dbReference>
<evidence type="ECO:0000256" key="6">
    <source>
        <dbReference type="ARBA" id="ARBA00022617"/>
    </source>
</evidence>
<evidence type="ECO:0000256" key="5">
    <source>
        <dbReference type="ARBA" id="ARBA00010617"/>
    </source>
</evidence>
<dbReference type="SMR" id="B4N7A3"/>
<keyword evidence="12 15" id="KW-0503">Monooxygenase</keyword>
<dbReference type="Proteomes" id="UP000007798">
    <property type="component" value="Unassembled WGS sequence"/>
</dbReference>
<dbReference type="CDD" id="cd11056">
    <property type="entry name" value="CYP6-like"/>
    <property type="match status" value="1"/>
</dbReference>
<sequence>MYSIVIVLFFFGLPVTVIYIFLIWNFNYWKSRGIKTAESRPFVGSFPSKFNKKRNYAYDIDDIYQKHKGTENIVGVINTRLPQLLITSPEYAHKIFVSDFRSFHDNETSKSVNKNVDTILGNNPFVLTGDDWKERRAEITPGLSANRVSSVYPVTQNVCRQFVDYIKRQQRISSSDGLNGKDMCLCYTTEVVASCVLGISAQSFTENPTPLMTMTKRVFEQSSVFYYFAMVANLWPSIRKFYNVKLFVKEVEQFFFDLMQRCLDLRRQDPTLQDRPDFLNYMLHLQDKKGLNTLEVTTHTMTFLTDGFETTALVLSHALLLLGRYPAKQQNLRDEIGKNNLTFEQLSALPLLDACINETLRLFPPLLSARKIVTETYDFVNKNGVRVRVEPGDIVIIPVRSLHYDPEYYDDPEEFKPERFLHINGGVRKYIDQGVFFGFGDGPRICPGMRFALTQVKAALVEILQNFIIQVSPKTREDNALHNTYFMAMLKDGIWLNFEDIQCT</sequence>
<evidence type="ECO:0000256" key="2">
    <source>
        <dbReference type="ARBA" id="ARBA00003690"/>
    </source>
</evidence>
<dbReference type="GO" id="GO:0004497">
    <property type="term" value="F:monooxygenase activity"/>
    <property type="evidence" value="ECO:0007669"/>
    <property type="project" value="UniProtKB-KW"/>
</dbReference>
<dbReference type="OrthoDB" id="2789670at2759"/>
<dbReference type="InterPro" id="IPR001128">
    <property type="entry name" value="Cyt_P450"/>
</dbReference>
<keyword evidence="16" id="KW-1133">Transmembrane helix</keyword>
<dbReference type="GO" id="GO:0005506">
    <property type="term" value="F:iron ion binding"/>
    <property type="evidence" value="ECO:0007669"/>
    <property type="project" value="InterPro"/>
</dbReference>
<evidence type="ECO:0000256" key="7">
    <source>
        <dbReference type="ARBA" id="ARBA00022723"/>
    </source>
</evidence>
<dbReference type="STRING" id="7260.B4N7A3"/>
<evidence type="ECO:0000256" key="11">
    <source>
        <dbReference type="ARBA" id="ARBA00023004"/>
    </source>
</evidence>
<proteinExistence type="inferred from homology"/>
<keyword evidence="18" id="KW-1185">Reference proteome</keyword>
<dbReference type="InterPro" id="IPR036396">
    <property type="entry name" value="Cyt_P450_sf"/>
</dbReference>
<feature type="transmembrane region" description="Helical" evidence="16">
    <location>
        <begin position="6"/>
        <end position="26"/>
    </location>
</feature>